<keyword evidence="6" id="KW-0813">Transport</keyword>
<evidence type="ECO:0000256" key="18">
    <source>
        <dbReference type="PROSITE-ProRule" id="PRU00175"/>
    </source>
</evidence>
<evidence type="ECO:0000256" key="17">
    <source>
        <dbReference type="ARBA" id="ARBA00023140"/>
    </source>
</evidence>
<dbReference type="GO" id="GO:0005778">
    <property type="term" value="C:peroxisomal membrane"/>
    <property type="evidence" value="ECO:0007669"/>
    <property type="project" value="UniProtKB-SubCell"/>
</dbReference>
<dbReference type="GO" id="GO:0061630">
    <property type="term" value="F:ubiquitin protein ligase activity"/>
    <property type="evidence" value="ECO:0007669"/>
    <property type="project" value="UniProtKB-EC"/>
</dbReference>
<keyword evidence="10" id="KW-0479">Metal-binding</keyword>
<reference evidence="21" key="1">
    <citation type="submission" date="2021-01" db="EMBL/GenBank/DDBJ databases">
        <title>Adiantum capillus-veneris genome.</title>
        <authorList>
            <person name="Fang Y."/>
            <person name="Liao Q."/>
        </authorList>
    </citation>
    <scope>NUCLEOTIDE SEQUENCE</scope>
    <source>
        <strain evidence="21">H3</strain>
        <tissue evidence="21">Leaf</tissue>
    </source>
</reference>
<dbReference type="InterPro" id="IPR017907">
    <property type="entry name" value="Znf_RING_CS"/>
</dbReference>
<evidence type="ECO:0000256" key="7">
    <source>
        <dbReference type="ARBA" id="ARBA00022593"/>
    </source>
</evidence>
<evidence type="ECO:0000256" key="11">
    <source>
        <dbReference type="ARBA" id="ARBA00022771"/>
    </source>
</evidence>
<evidence type="ECO:0000256" key="16">
    <source>
        <dbReference type="ARBA" id="ARBA00023136"/>
    </source>
</evidence>
<dbReference type="Proteomes" id="UP000886520">
    <property type="component" value="Chromosome 17"/>
</dbReference>
<evidence type="ECO:0000313" key="21">
    <source>
        <dbReference type="EMBL" id="KAI5066920.1"/>
    </source>
</evidence>
<comment type="caution">
    <text evidence="21">The sequence shown here is derived from an EMBL/GenBank/DDBJ whole genome shotgun (WGS) entry which is preliminary data.</text>
</comment>
<keyword evidence="12" id="KW-0833">Ubl conjugation pathway</keyword>
<accession>A0A9D4UFG3</accession>
<comment type="similarity">
    <text evidence="4">Belongs to the pex2/pex10/pex12 family.</text>
</comment>
<evidence type="ECO:0000313" key="22">
    <source>
        <dbReference type="Proteomes" id="UP000886520"/>
    </source>
</evidence>
<proteinExistence type="inferred from homology"/>
<keyword evidence="9" id="KW-0812">Transmembrane</keyword>
<keyword evidence="16" id="KW-0472">Membrane</keyword>
<feature type="compositionally biased region" description="Polar residues" evidence="19">
    <location>
        <begin position="157"/>
        <end position="178"/>
    </location>
</feature>
<keyword evidence="15" id="KW-1133">Transmembrane helix</keyword>
<comment type="subcellular location">
    <subcellularLocation>
        <location evidence="2">Peroxisome membrane</location>
        <topology evidence="2">Multi-pass membrane protein</topology>
    </subcellularLocation>
</comment>
<dbReference type="InterPro" id="IPR025654">
    <property type="entry name" value="PEX2/10"/>
</dbReference>
<keyword evidence="17" id="KW-0576">Peroxisome</keyword>
<dbReference type="PANTHER" id="PTHR23350:SF0">
    <property type="entry name" value="PEROXISOME BIOGENESIS FACTOR 10"/>
    <property type="match status" value="1"/>
</dbReference>
<gene>
    <name evidence="21" type="ORF">GOP47_0017448</name>
</gene>
<dbReference type="PANTHER" id="PTHR23350">
    <property type="entry name" value="PEROXISOME ASSEMBLY PROTEIN 10"/>
    <property type="match status" value="1"/>
</dbReference>
<evidence type="ECO:0000256" key="3">
    <source>
        <dbReference type="ARBA" id="ARBA00004906"/>
    </source>
</evidence>
<keyword evidence="22" id="KW-1185">Reference proteome</keyword>
<evidence type="ECO:0000256" key="5">
    <source>
        <dbReference type="ARBA" id="ARBA00012483"/>
    </source>
</evidence>
<sequence>MTGNLEVFQPRLERAYVQAFLLDDNHDNVRDHRRRRRSSRKSNVEDATACHDAFRRAFGTRLAVTYENETRLAGCVLYYLLTTGSGLQTLGEEYCDIAQVAGSSRLPLAPARRTVLVFFQTVLPYIAERLSAKAASSNGYLSSDTSEDLGHSERASGANSMRHTEGEVSQQSAGQVNDSVVDRNRDPTSPCSQRLQSLWTAALQRWPRVLPGLRDAFLFAVRGNLMLFYFEGVYYQLSKRVAGVRYIHMGKLFYKKPKYHMLGMFLLIQLSIVGGDWLRRTALPNLADSMRAQAMDQNFTVGQKGILVLDEEGNQLLDSSELGKGASENMASNGSSKCSLCLSPRQSPTATPCGHVFCWNCIIDWCNEKTECPLCRSPMLQSDLVCMYNADV</sequence>
<dbReference type="Gene3D" id="3.30.40.10">
    <property type="entry name" value="Zinc/RING finger domain, C3HC4 (zinc finger)"/>
    <property type="match status" value="1"/>
</dbReference>
<feature type="domain" description="RING-type" evidence="20">
    <location>
        <begin position="338"/>
        <end position="376"/>
    </location>
</feature>
<organism evidence="21 22">
    <name type="scientific">Adiantum capillus-veneris</name>
    <name type="common">Maidenhair fern</name>
    <dbReference type="NCBI Taxonomy" id="13818"/>
    <lineage>
        <taxon>Eukaryota</taxon>
        <taxon>Viridiplantae</taxon>
        <taxon>Streptophyta</taxon>
        <taxon>Embryophyta</taxon>
        <taxon>Tracheophyta</taxon>
        <taxon>Polypodiopsida</taxon>
        <taxon>Polypodiidae</taxon>
        <taxon>Polypodiales</taxon>
        <taxon>Pteridineae</taxon>
        <taxon>Pteridaceae</taxon>
        <taxon>Vittarioideae</taxon>
        <taxon>Adiantum</taxon>
    </lineage>
</organism>
<evidence type="ECO:0000256" key="15">
    <source>
        <dbReference type="ARBA" id="ARBA00022989"/>
    </source>
</evidence>
<dbReference type="InterPro" id="IPR013083">
    <property type="entry name" value="Znf_RING/FYVE/PHD"/>
</dbReference>
<dbReference type="GO" id="GO:0008270">
    <property type="term" value="F:zinc ion binding"/>
    <property type="evidence" value="ECO:0007669"/>
    <property type="project" value="UniProtKB-KW"/>
</dbReference>
<evidence type="ECO:0000256" key="13">
    <source>
        <dbReference type="ARBA" id="ARBA00022833"/>
    </source>
</evidence>
<evidence type="ECO:0000256" key="12">
    <source>
        <dbReference type="ARBA" id="ARBA00022786"/>
    </source>
</evidence>
<dbReference type="SUPFAM" id="SSF57850">
    <property type="entry name" value="RING/U-box"/>
    <property type="match status" value="1"/>
</dbReference>
<dbReference type="Pfam" id="PF13639">
    <property type="entry name" value="zf-RING_2"/>
    <property type="match status" value="1"/>
</dbReference>
<dbReference type="SMART" id="SM00184">
    <property type="entry name" value="RING"/>
    <property type="match status" value="1"/>
</dbReference>
<comment type="pathway">
    <text evidence="3">Protein modification; protein ubiquitination.</text>
</comment>
<evidence type="ECO:0000256" key="10">
    <source>
        <dbReference type="ARBA" id="ARBA00022723"/>
    </source>
</evidence>
<keyword evidence="11 18" id="KW-0863">Zinc-finger</keyword>
<evidence type="ECO:0000256" key="4">
    <source>
        <dbReference type="ARBA" id="ARBA00008704"/>
    </source>
</evidence>
<evidence type="ECO:0000259" key="20">
    <source>
        <dbReference type="PROSITE" id="PS50089"/>
    </source>
</evidence>
<dbReference type="InterPro" id="IPR001841">
    <property type="entry name" value="Znf_RING"/>
</dbReference>
<evidence type="ECO:0000256" key="1">
    <source>
        <dbReference type="ARBA" id="ARBA00000900"/>
    </source>
</evidence>
<dbReference type="PROSITE" id="PS50089">
    <property type="entry name" value="ZF_RING_2"/>
    <property type="match status" value="1"/>
</dbReference>
<dbReference type="AlphaFoldDB" id="A0A9D4UFG3"/>
<evidence type="ECO:0000256" key="14">
    <source>
        <dbReference type="ARBA" id="ARBA00022927"/>
    </source>
</evidence>
<dbReference type="OrthoDB" id="6270329at2759"/>
<dbReference type="EMBL" id="JABFUD020000017">
    <property type="protein sequence ID" value="KAI5066920.1"/>
    <property type="molecule type" value="Genomic_DNA"/>
</dbReference>
<dbReference type="EC" id="2.3.2.27" evidence="5"/>
<dbReference type="InterPro" id="IPR006845">
    <property type="entry name" value="Pex_N"/>
</dbReference>
<evidence type="ECO:0000256" key="8">
    <source>
        <dbReference type="ARBA" id="ARBA00022679"/>
    </source>
</evidence>
<evidence type="ECO:0000256" key="9">
    <source>
        <dbReference type="ARBA" id="ARBA00022692"/>
    </source>
</evidence>
<evidence type="ECO:0000256" key="2">
    <source>
        <dbReference type="ARBA" id="ARBA00004585"/>
    </source>
</evidence>
<dbReference type="CDD" id="cd16527">
    <property type="entry name" value="RING-HC_PEX10"/>
    <property type="match status" value="1"/>
</dbReference>
<feature type="region of interest" description="Disordered" evidence="19">
    <location>
        <begin position="138"/>
        <end position="192"/>
    </location>
</feature>
<keyword evidence="8" id="KW-0808">Transferase</keyword>
<dbReference type="GO" id="GO:0016558">
    <property type="term" value="P:protein import into peroxisome matrix"/>
    <property type="evidence" value="ECO:0007669"/>
    <property type="project" value="InterPro"/>
</dbReference>
<keyword evidence="14" id="KW-0653">Protein transport</keyword>
<keyword evidence="13" id="KW-0862">Zinc</keyword>
<dbReference type="Pfam" id="PF04757">
    <property type="entry name" value="Pex2_Pex12"/>
    <property type="match status" value="1"/>
</dbReference>
<protein>
    <recommendedName>
        <fullName evidence="5">RING-type E3 ubiquitin transferase</fullName>
        <ecNumber evidence="5">2.3.2.27</ecNumber>
    </recommendedName>
</protein>
<evidence type="ECO:0000256" key="6">
    <source>
        <dbReference type="ARBA" id="ARBA00022448"/>
    </source>
</evidence>
<comment type="catalytic activity">
    <reaction evidence="1">
        <text>S-ubiquitinyl-[E2 ubiquitin-conjugating enzyme]-L-cysteine + [acceptor protein]-L-lysine = [E2 ubiquitin-conjugating enzyme]-L-cysteine + N(6)-ubiquitinyl-[acceptor protein]-L-lysine.</text>
        <dbReference type="EC" id="2.3.2.27"/>
    </reaction>
</comment>
<dbReference type="PROSITE" id="PS00518">
    <property type="entry name" value="ZF_RING_1"/>
    <property type="match status" value="1"/>
</dbReference>
<keyword evidence="7" id="KW-0962">Peroxisome biogenesis</keyword>
<evidence type="ECO:0000256" key="19">
    <source>
        <dbReference type="SAM" id="MobiDB-lite"/>
    </source>
</evidence>
<name>A0A9D4UFG3_ADICA</name>